<evidence type="ECO:0000313" key="2">
    <source>
        <dbReference type="EMBL" id="ADL43248.1"/>
    </source>
</evidence>
<evidence type="ECO:0000313" key="3">
    <source>
        <dbReference type="Proteomes" id="UP000000347"/>
    </source>
</evidence>
<organism evidence="2 3">
    <name type="scientific">Caldicellulosiruptor obsidiansis (strain ATCC BAA-2073 / JCM 16842 / OB47)</name>
    <dbReference type="NCBI Taxonomy" id="608506"/>
    <lineage>
        <taxon>Bacteria</taxon>
        <taxon>Bacillati</taxon>
        <taxon>Bacillota</taxon>
        <taxon>Bacillota incertae sedis</taxon>
        <taxon>Caldicellulosiruptorales</taxon>
        <taxon>Caldicellulosiruptoraceae</taxon>
        <taxon>Caldicellulosiruptor</taxon>
    </lineage>
</organism>
<keyword evidence="1" id="KW-0472">Membrane</keyword>
<protein>
    <submittedName>
        <fullName evidence="2">Uncharacterized protein</fullName>
    </submittedName>
</protein>
<dbReference type="EMBL" id="CP002164">
    <property type="protein sequence ID" value="ADL43248.1"/>
    <property type="molecule type" value="Genomic_DNA"/>
</dbReference>
<feature type="transmembrane region" description="Helical" evidence="1">
    <location>
        <begin position="71"/>
        <end position="94"/>
    </location>
</feature>
<gene>
    <name evidence="2" type="ordered locus">COB47_1983</name>
</gene>
<feature type="transmembrane region" description="Helical" evidence="1">
    <location>
        <begin position="40"/>
        <end position="59"/>
    </location>
</feature>
<keyword evidence="1" id="KW-1133">Transmembrane helix</keyword>
<sequence>MLRKLTFCAYTSKIWIYILKNTRKELAVGEKVMREKFSKVYWIVTFTELLLFFGLALYIQFQTHTYNTISWILICTSLSLIIVSGYIFGISPIINEFSARVKKIEDILRVLEDNFEISVENNTKFENAIHSIQNKIYLLKNQEKIENQFISDYKEILIRNIQLIYSIATEKEQKEIEGLAKSLLDTLEASGYSNRIFVPLWYEVTLFQTILSGCVYSLNNNFEIVVNFHDDSLKEIFVLHGTLGFIAKLFTGCSQRQLPIKSVIQISIFELSGMLNIRIYYNDVIKNYEKIEEVMNILKNKFVLYYPEGTYLLTYSTGDNHFVLEMTLPKIKSSDS</sequence>
<reference evidence="2 3" key="1">
    <citation type="journal article" date="2010" name="J. Bacteriol.">
        <title>Complete genome sequence of the cellulolytic thermophile Caldicellulosiruptor obsidiansis OB47T.</title>
        <authorList>
            <person name="Elkins J.G."/>
            <person name="Lochner A."/>
            <person name="Hamilton-Brehm S.D."/>
            <person name="Davenport K.W."/>
            <person name="Podar M."/>
            <person name="Brown S.D."/>
            <person name="Land M.L."/>
            <person name="Hauser L.J."/>
            <person name="Klingeman D.M."/>
            <person name="Raman B."/>
            <person name="Goodwin L.A."/>
            <person name="Tapia R."/>
            <person name="Meincke L.J."/>
            <person name="Detter J.C."/>
            <person name="Bruce D.C."/>
            <person name="Han C.S."/>
            <person name="Palumbo A.V."/>
            <person name="Cottingham R.W."/>
            <person name="Keller M."/>
            <person name="Graham D.E."/>
        </authorList>
    </citation>
    <scope>NUCLEOTIDE SEQUENCE [LARGE SCALE GENOMIC DNA]</scope>
    <source>
        <strain evidence="3">ATCC BAA-2073 / strain OB47</strain>
    </source>
</reference>
<name>D9TGC8_CALOO</name>
<proteinExistence type="predicted"/>
<keyword evidence="3" id="KW-1185">Reference proteome</keyword>
<dbReference type="HOGENOM" id="CLU_079571_0_0_9"/>
<dbReference type="AlphaFoldDB" id="D9TGC8"/>
<accession>D9TGC8</accession>
<dbReference type="Proteomes" id="UP000000347">
    <property type="component" value="Chromosome"/>
</dbReference>
<dbReference type="STRING" id="608506.COB47_1983"/>
<evidence type="ECO:0000256" key="1">
    <source>
        <dbReference type="SAM" id="Phobius"/>
    </source>
</evidence>
<keyword evidence="1" id="KW-0812">Transmembrane</keyword>
<dbReference type="KEGG" id="cob:COB47_1983"/>